<dbReference type="Proteomes" id="UP000242287">
    <property type="component" value="Unassembled WGS sequence"/>
</dbReference>
<dbReference type="AlphaFoldDB" id="A0A2A9NFD3"/>
<feature type="region of interest" description="Disordered" evidence="1">
    <location>
        <begin position="275"/>
        <end position="298"/>
    </location>
</feature>
<dbReference type="STRING" id="703135.A0A2A9NFD3"/>
<keyword evidence="2" id="KW-0812">Transmembrane</keyword>
<organism evidence="3 4">
    <name type="scientific">Amanita thiersii Skay4041</name>
    <dbReference type="NCBI Taxonomy" id="703135"/>
    <lineage>
        <taxon>Eukaryota</taxon>
        <taxon>Fungi</taxon>
        <taxon>Dikarya</taxon>
        <taxon>Basidiomycota</taxon>
        <taxon>Agaricomycotina</taxon>
        <taxon>Agaricomycetes</taxon>
        <taxon>Agaricomycetidae</taxon>
        <taxon>Agaricales</taxon>
        <taxon>Pluteineae</taxon>
        <taxon>Amanitaceae</taxon>
        <taxon>Amanita</taxon>
    </lineage>
</organism>
<feature type="region of interest" description="Disordered" evidence="1">
    <location>
        <begin position="402"/>
        <end position="431"/>
    </location>
</feature>
<gene>
    <name evidence="3" type="ORF">AMATHDRAFT_7767</name>
</gene>
<dbReference type="Gene3D" id="2.60.120.260">
    <property type="entry name" value="Galactose-binding domain-like"/>
    <property type="match status" value="2"/>
</dbReference>
<keyword evidence="2" id="KW-0472">Membrane</keyword>
<name>A0A2A9NFD3_9AGAR</name>
<accession>A0A2A9NFD3</accession>
<sequence length="431" mass="46528">MNNFYIDDSDRNIVYTGVDWGAASGGGPGLEYNSTAHGTSHSGSRFAYTFRGTSISAFGTLGSISSGPVSPNGTFSIDNGETITFQTHPVNSNLYRQMYFQTEDMLDDVHTLVVTITSDIVIFWLDYLMVTPSTHISGRETKIVKIEDDDPKIQYNGNWSTTGSTSYDSKRLVHITNSPGSRASFSFFGTSIAVFGRLPNASTTASYPAVVFTLDDGNPTLLTTLPPIQFNTIYQVPVFQSPALPLGQHTLVIESHDNATEYCLDFIMFSQPANASGPTTSGGSDSNNSNNSNNKSGQASVGPIVGGAVGAGLGFLLFMALAFVLWHKRLSLRTVWKKNVPYAPDELTPFTGGLAALTLNRRDSAGHSRTTSNSVSPYYYPASPEYMSYPNANTKNRMVQGAPTTMTSASSRRLEPITIEPPPYDTHSGTT</sequence>
<evidence type="ECO:0000256" key="2">
    <source>
        <dbReference type="SAM" id="Phobius"/>
    </source>
</evidence>
<keyword evidence="2" id="KW-1133">Transmembrane helix</keyword>
<evidence type="ECO:0000313" key="4">
    <source>
        <dbReference type="Proteomes" id="UP000242287"/>
    </source>
</evidence>
<feature type="compositionally biased region" description="Low complexity" evidence="1">
    <location>
        <begin position="281"/>
        <end position="297"/>
    </location>
</feature>
<protein>
    <recommendedName>
        <fullName evidence="5">Transmembrane protein</fullName>
    </recommendedName>
</protein>
<feature type="compositionally biased region" description="Polar residues" evidence="1">
    <location>
        <begin position="402"/>
        <end position="411"/>
    </location>
</feature>
<keyword evidence="4" id="KW-1185">Reference proteome</keyword>
<evidence type="ECO:0000313" key="3">
    <source>
        <dbReference type="EMBL" id="PFH46476.1"/>
    </source>
</evidence>
<dbReference type="OrthoDB" id="3265734at2759"/>
<evidence type="ECO:0008006" key="5">
    <source>
        <dbReference type="Google" id="ProtNLM"/>
    </source>
</evidence>
<proteinExistence type="predicted"/>
<dbReference type="EMBL" id="KZ302188">
    <property type="protein sequence ID" value="PFH46476.1"/>
    <property type="molecule type" value="Genomic_DNA"/>
</dbReference>
<reference evidence="3 4" key="1">
    <citation type="submission" date="2014-02" db="EMBL/GenBank/DDBJ databases">
        <title>Transposable element dynamics among asymbiotic and ectomycorrhizal Amanita fungi.</title>
        <authorList>
            <consortium name="DOE Joint Genome Institute"/>
            <person name="Hess J."/>
            <person name="Skrede I."/>
            <person name="Wolfe B."/>
            <person name="LaButti K."/>
            <person name="Ohm R.A."/>
            <person name="Grigoriev I.V."/>
            <person name="Pringle A."/>
        </authorList>
    </citation>
    <scope>NUCLEOTIDE SEQUENCE [LARGE SCALE GENOMIC DNA]</scope>
    <source>
        <strain evidence="3 4">SKay4041</strain>
    </source>
</reference>
<evidence type="ECO:0000256" key="1">
    <source>
        <dbReference type="SAM" id="MobiDB-lite"/>
    </source>
</evidence>
<feature type="transmembrane region" description="Helical" evidence="2">
    <location>
        <begin position="304"/>
        <end position="326"/>
    </location>
</feature>